<dbReference type="EMBL" id="JAPWTK010000872">
    <property type="protein sequence ID" value="KAJ8935515.1"/>
    <property type="molecule type" value="Genomic_DNA"/>
</dbReference>
<evidence type="ECO:0000313" key="2">
    <source>
        <dbReference type="Proteomes" id="UP001162162"/>
    </source>
</evidence>
<name>A0AAV8XAK0_9CUCU</name>
<sequence length="71" mass="8115">MHTTQAPPTAMLFRFRFGTYQWKLSPFLCQTVRSFNPFVALMSSHPPKSDTASRAYSAACLSEIIWIILFV</sequence>
<proteinExistence type="predicted"/>
<dbReference type="AlphaFoldDB" id="A0AAV8XAK0"/>
<dbReference type="Proteomes" id="UP001162162">
    <property type="component" value="Unassembled WGS sequence"/>
</dbReference>
<accession>A0AAV8XAK0</accession>
<organism evidence="1 2">
    <name type="scientific">Aromia moschata</name>
    <dbReference type="NCBI Taxonomy" id="1265417"/>
    <lineage>
        <taxon>Eukaryota</taxon>
        <taxon>Metazoa</taxon>
        <taxon>Ecdysozoa</taxon>
        <taxon>Arthropoda</taxon>
        <taxon>Hexapoda</taxon>
        <taxon>Insecta</taxon>
        <taxon>Pterygota</taxon>
        <taxon>Neoptera</taxon>
        <taxon>Endopterygota</taxon>
        <taxon>Coleoptera</taxon>
        <taxon>Polyphaga</taxon>
        <taxon>Cucujiformia</taxon>
        <taxon>Chrysomeloidea</taxon>
        <taxon>Cerambycidae</taxon>
        <taxon>Cerambycinae</taxon>
        <taxon>Callichromatini</taxon>
        <taxon>Aromia</taxon>
    </lineage>
</organism>
<evidence type="ECO:0000313" key="1">
    <source>
        <dbReference type="EMBL" id="KAJ8935515.1"/>
    </source>
</evidence>
<protein>
    <submittedName>
        <fullName evidence="1">Uncharacterized protein</fullName>
    </submittedName>
</protein>
<keyword evidence="2" id="KW-1185">Reference proteome</keyword>
<gene>
    <name evidence="1" type="ORF">NQ318_009595</name>
</gene>
<comment type="caution">
    <text evidence="1">The sequence shown here is derived from an EMBL/GenBank/DDBJ whole genome shotgun (WGS) entry which is preliminary data.</text>
</comment>
<reference evidence="1" key="1">
    <citation type="journal article" date="2023" name="Insect Mol. Biol.">
        <title>Genome sequencing provides insights into the evolution of gene families encoding plant cell wall-degrading enzymes in longhorned beetles.</title>
        <authorList>
            <person name="Shin N.R."/>
            <person name="Okamura Y."/>
            <person name="Kirsch R."/>
            <person name="Pauchet Y."/>
        </authorList>
    </citation>
    <scope>NUCLEOTIDE SEQUENCE</scope>
    <source>
        <strain evidence="1">AMC_N1</strain>
    </source>
</reference>